<dbReference type="AlphaFoldDB" id="A0A1F5YAK8"/>
<organism evidence="2 3">
    <name type="scientific">Candidatus Glassbacteria bacterium RBG_16_58_8</name>
    <dbReference type="NCBI Taxonomy" id="1817866"/>
    <lineage>
        <taxon>Bacteria</taxon>
        <taxon>Candidatus Glassiibacteriota</taxon>
    </lineage>
</organism>
<dbReference type="SUPFAM" id="SSF55729">
    <property type="entry name" value="Acyl-CoA N-acyltransferases (Nat)"/>
    <property type="match status" value="1"/>
</dbReference>
<reference evidence="2 3" key="1">
    <citation type="journal article" date="2016" name="Nat. Commun.">
        <title>Thousands of microbial genomes shed light on interconnected biogeochemical processes in an aquifer system.</title>
        <authorList>
            <person name="Anantharaman K."/>
            <person name="Brown C.T."/>
            <person name="Hug L.A."/>
            <person name="Sharon I."/>
            <person name="Castelle C.J."/>
            <person name="Probst A.J."/>
            <person name="Thomas B.C."/>
            <person name="Singh A."/>
            <person name="Wilkins M.J."/>
            <person name="Karaoz U."/>
            <person name="Brodie E.L."/>
            <person name="Williams K.H."/>
            <person name="Hubbard S.S."/>
            <person name="Banfield J.F."/>
        </authorList>
    </citation>
    <scope>NUCLEOTIDE SEQUENCE [LARGE SCALE GENOMIC DNA]</scope>
</reference>
<evidence type="ECO:0000313" key="2">
    <source>
        <dbReference type="EMBL" id="OGF97265.1"/>
    </source>
</evidence>
<protein>
    <recommendedName>
        <fullName evidence="1">N-acetyltransferase domain-containing protein</fullName>
    </recommendedName>
</protein>
<accession>A0A1F5YAK8</accession>
<dbReference type="CDD" id="cd04301">
    <property type="entry name" value="NAT_SF"/>
    <property type="match status" value="1"/>
</dbReference>
<dbReference type="InterPro" id="IPR000182">
    <property type="entry name" value="GNAT_dom"/>
</dbReference>
<evidence type="ECO:0000313" key="3">
    <source>
        <dbReference type="Proteomes" id="UP000179034"/>
    </source>
</evidence>
<dbReference type="PROSITE" id="PS51186">
    <property type="entry name" value="GNAT"/>
    <property type="match status" value="1"/>
</dbReference>
<name>A0A1F5YAK8_9BACT</name>
<dbReference type="Pfam" id="PF00583">
    <property type="entry name" value="Acetyltransf_1"/>
    <property type="match status" value="1"/>
</dbReference>
<feature type="domain" description="N-acetyltransferase" evidence="1">
    <location>
        <begin position="7"/>
        <end position="164"/>
    </location>
</feature>
<dbReference type="InterPro" id="IPR016181">
    <property type="entry name" value="Acyl_CoA_acyltransferase"/>
</dbReference>
<sequence length="168" mass="18898">MVKGERIDFREEVRSADRDHVRAIVSSTGFFSPEEIEIAVELVEERLARGPGSGYHFVFAEYGGRVVGYSCFGPIPGTRESYDLYWIAIHEACRGLGIGTALLEESERRILRSGGRRVYVETSFRNQYGPTRAFYAARGYAQEALLKDFYAPGDSKIIFSKTIPLNTL</sequence>
<dbReference type="EMBL" id="MFIW01000089">
    <property type="protein sequence ID" value="OGF97265.1"/>
    <property type="molecule type" value="Genomic_DNA"/>
</dbReference>
<gene>
    <name evidence="2" type="ORF">A2Z06_01945</name>
</gene>
<proteinExistence type="predicted"/>
<dbReference type="Proteomes" id="UP000179034">
    <property type="component" value="Unassembled WGS sequence"/>
</dbReference>
<dbReference type="Gene3D" id="3.40.630.30">
    <property type="match status" value="1"/>
</dbReference>
<evidence type="ECO:0000259" key="1">
    <source>
        <dbReference type="PROSITE" id="PS51186"/>
    </source>
</evidence>
<comment type="caution">
    <text evidence="2">The sequence shown here is derived from an EMBL/GenBank/DDBJ whole genome shotgun (WGS) entry which is preliminary data.</text>
</comment>
<dbReference type="GO" id="GO:0016747">
    <property type="term" value="F:acyltransferase activity, transferring groups other than amino-acyl groups"/>
    <property type="evidence" value="ECO:0007669"/>
    <property type="project" value="InterPro"/>
</dbReference>